<dbReference type="EMBL" id="MU006701">
    <property type="protein sequence ID" value="KAF2633898.1"/>
    <property type="molecule type" value="Genomic_DNA"/>
</dbReference>
<organism evidence="1 2">
    <name type="scientific">Macroventuria anomochaeta</name>
    <dbReference type="NCBI Taxonomy" id="301207"/>
    <lineage>
        <taxon>Eukaryota</taxon>
        <taxon>Fungi</taxon>
        <taxon>Dikarya</taxon>
        <taxon>Ascomycota</taxon>
        <taxon>Pezizomycotina</taxon>
        <taxon>Dothideomycetes</taxon>
        <taxon>Pleosporomycetidae</taxon>
        <taxon>Pleosporales</taxon>
        <taxon>Pleosporineae</taxon>
        <taxon>Didymellaceae</taxon>
        <taxon>Macroventuria</taxon>
    </lineage>
</organism>
<evidence type="ECO:0000313" key="1">
    <source>
        <dbReference type="EMBL" id="KAF2633898.1"/>
    </source>
</evidence>
<name>A0ACB6SIP2_9PLEO</name>
<accession>A0ACB6SIP2</accession>
<gene>
    <name evidence="1" type="ORF">BU25DRAFT_486891</name>
</gene>
<evidence type="ECO:0000313" key="2">
    <source>
        <dbReference type="Proteomes" id="UP000799754"/>
    </source>
</evidence>
<sequence>MISEPASPRPRRQAFIATCSPDELLGQVIRALCPRYNIDAPHLIALRKVLSSAIVAPRKPPQLKRTRPDKRIGEIGSIYDTLRRSPYGTNGPSVSANQSLHFHHKDPDFKRLLPQVDRSRYEWPDEPVSQEDSDGQEVPDSKESTQSKVSTILTPTTKRNVSSLLTESATSASPAVKKTSAGPIQRLKETRQATTPEQVPITTPSFDPRLAPKAPQKDASTNPKSPQSSSMTTITITSPDSVRTIATKGHETTKVSASLLHAAEIAIELPGTQDTQSVPRSCHVPVFHIPQSSDTQDTVNSTQQSEISSPLVDFVQCTPPTQEES</sequence>
<proteinExistence type="predicted"/>
<dbReference type="Proteomes" id="UP000799754">
    <property type="component" value="Unassembled WGS sequence"/>
</dbReference>
<protein>
    <submittedName>
        <fullName evidence="1">Uncharacterized protein</fullName>
    </submittedName>
</protein>
<reference evidence="1" key="1">
    <citation type="journal article" date="2020" name="Stud. Mycol.">
        <title>101 Dothideomycetes genomes: a test case for predicting lifestyles and emergence of pathogens.</title>
        <authorList>
            <person name="Haridas S."/>
            <person name="Albert R."/>
            <person name="Binder M."/>
            <person name="Bloem J."/>
            <person name="Labutti K."/>
            <person name="Salamov A."/>
            <person name="Andreopoulos B."/>
            <person name="Baker S."/>
            <person name="Barry K."/>
            <person name="Bills G."/>
            <person name="Bluhm B."/>
            <person name="Cannon C."/>
            <person name="Castanera R."/>
            <person name="Culley D."/>
            <person name="Daum C."/>
            <person name="Ezra D."/>
            <person name="Gonzalez J."/>
            <person name="Henrissat B."/>
            <person name="Kuo A."/>
            <person name="Liang C."/>
            <person name="Lipzen A."/>
            <person name="Lutzoni F."/>
            <person name="Magnuson J."/>
            <person name="Mondo S."/>
            <person name="Nolan M."/>
            <person name="Ohm R."/>
            <person name="Pangilinan J."/>
            <person name="Park H.-J."/>
            <person name="Ramirez L."/>
            <person name="Alfaro M."/>
            <person name="Sun H."/>
            <person name="Tritt A."/>
            <person name="Yoshinaga Y."/>
            <person name="Zwiers L.-H."/>
            <person name="Turgeon B."/>
            <person name="Goodwin S."/>
            <person name="Spatafora J."/>
            <person name="Crous P."/>
            <person name="Grigoriev I."/>
        </authorList>
    </citation>
    <scope>NUCLEOTIDE SEQUENCE</scope>
    <source>
        <strain evidence="1">CBS 525.71</strain>
    </source>
</reference>
<comment type="caution">
    <text evidence="1">The sequence shown here is derived from an EMBL/GenBank/DDBJ whole genome shotgun (WGS) entry which is preliminary data.</text>
</comment>
<keyword evidence="2" id="KW-1185">Reference proteome</keyword>